<evidence type="ECO:0000313" key="2">
    <source>
        <dbReference type="EMBL" id="KFD50155.1"/>
    </source>
</evidence>
<evidence type="ECO:0000313" key="3">
    <source>
        <dbReference type="Proteomes" id="UP000030764"/>
    </source>
</evidence>
<gene>
    <name evidence="2" type="ORF">M513_08994</name>
</gene>
<name>A0A085LYV9_9BILA</name>
<dbReference type="PANTHER" id="PTHR21696:SF2">
    <property type="entry name" value="PROTEIN UNC-79 HOMOLOG"/>
    <property type="match status" value="1"/>
</dbReference>
<dbReference type="Pfam" id="PF14776">
    <property type="entry name" value="UNC-79"/>
    <property type="match status" value="1"/>
</dbReference>
<feature type="region of interest" description="Disordered" evidence="1">
    <location>
        <begin position="849"/>
        <end position="880"/>
    </location>
</feature>
<dbReference type="Proteomes" id="UP000030764">
    <property type="component" value="Unassembled WGS sequence"/>
</dbReference>
<keyword evidence="3" id="KW-1185">Reference proteome</keyword>
<feature type="region of interest" description="Disordered" evidence="1">
    <location>
        <begin position="1292"/>
        <end position="1326"/>
    </location>
</feature>
<accession>A0A085LYV9</accession>
<dbReference type="EMBL" id="KL363258">
    <property type="protein sequence ID" value="KFD50155.1"/>
    <property type="molecule type" value="Genomic_DNA"/>
</dbReference>
<reference evidence="2 3" key="1">
    <citation type="journal article" date="2014" name="Nat. Genet.">
        <title>Genome and transcriptome of the porcine whipworm Trichuris suis.</title>
        <authorList>
            <person name="Jex A.R."/>
            <person name="Nejsum P."/>
            <person name="Schwarz E.M."/>
            <person name="Hu L."/>
            <person name="Young N.D."/>
            <person name="Hall R.S."/>
            <person name="Korhonen P.K."/>
            <person name="Liao S."/>
            <person name="Thamsborg S."/>
            <person name="Xia J."/>
            <person name="Xu P."/>
            <person name="Wang S."/>
            <person name="Scheerlinck J.P."/>
            <person name="Hofmann A."/>
            <person name="Sternberg P.W."/>
            <person name="Wang J."/>
            <person name="Gasser R.B."/>
        </authorList>
    </citation>
    <scope>NUCLEOTIDE SEQUENCE [LARGE SCALE GENOMIC DNA]</scope>
    <source>
        <strain evidence="2">DCEP-RM93M</strain>
    </source>
</reference>
<feature type="compositionally biased region" description="Polar residues" evidence="1">
    <location>
        <begin position="1730"/>
        <end position="1743"/>
    </location>
</feature>
<protein>
    <recommendedName>
        <fullName evidence="4">Uncoordinated protein 79</fullName>
    </recommendedName>
</protein>
<dbReference type="PANTHER" id="PTHR21696">
    <property type="entry name" value="PROTEIN UNC-79 HOMOLOG"/>
    <property type="match status" value="1"/>
</dbReference>
<organism evidence="2 3">
    <name type="scientific">Trichuris suis</name>
    <name type="common">pig whipworm</name>
    <dbReference type="NCBI Taxonomy" id="68888"/>
    <lineage>
        <taxon>Eukaryota</taxon>
        <taxon>Metazoa</taxon>
        <taxon>Ecdysozoa</taxon>
        <taxon>Nematoda</taxon>
        <taxon>Enoplea</taxon>
        <taxon>Dorylaimia</taxon>
        <taxon>Trichinellida</taxon>
        <taxon>Trichuridae</taxon>
        <taxon>Trichuris</taxon>
    </lineage>
</organism>
<proteinExistence type="predicted"/>
<feature type="region of interest" description="Disordered" evidence="1">
    <location>
        <begin position="1708"/>
        <end position="1746"/>
    </location>
</feature>
<evidence type="ECO:0000256" key="1">
    <source>
        <dbReference type="SAM" id="MobiDB-lite"/>
    </source>
</evidence>
<evidence type="ECO:0008006" key="4">
    <source>
        <dbReference type="Google" id="ProtNLM"/>
    </source>
</evidence>
<sequence>MEKMYPVGQTSILPPFPRRKAKSVSIAVELAHRTMTGTSLRVTAFSSKVRNLNEYYQHVTSSQQLPSGLNIVNTLRYFQQTLLGILRETQSTSLAPFMRLKSEPSRSTLFPTLNYAGLYNALNNIIDIYPLVTTGQLGGRTVNFVQEFVCTNFLSFTALGNAILNTVQCLYLFLEKEQAEQLPYNLACLLSIYPSELYPDVLRLLCNVLLPFTLLGRLFFSCAVGSSLLLLSFSDETANTYVASSLPAIMMLDILAVIAYGTSESRIPATNLLFHYWPLSKADFLNRRSTGYKIHAWAPTRCQQRNCSSGDENLSVKKCYCPVYCAEYGDIAPPLFLCSQCSKEVPDTVKSSLCPYFQPLSTLVNICQNKECTSSNRLAVATCFSEECVRLNNYIPSRLCERCHQQRHPASHTFVDGIPPAWDCDSKTFTDMICAIVSLLKETSVMLEEMEAEKIPKWLQKIENVDEEKMELSDDRRMLSRLGIRMLVRFCPPTKEAPDETIGRLLAAVFLWFDTTALLPSGKGRNSFIIRLRNLYATDSIGASMEEVKSEFVNTWLRQVIDCHYEVFLQCLLPEPPIYARVGGVWDKLSKKTDQLKESLGKILALIPYDLICFETWERIMPQWFAVMSSEVPEADLIDLKVLLSKIFEVDLCSLPFPSEKIYHFIEVRLQSSNLQEQESALGWLQLLTDVDIVIPLPILLSLMKTAALNVLQLEPVFPTPSAKAEEVEADNCESEERGSIILPETSPTHRQSVFCFNDNTNVVMFIIMLDILMRQMELSEFQRNQGTKTDEAQIVLSVMSQIVRCPWYGVHYCKNAECDEYADCLFCRDSTVFFQLAVELVQLLSPKPGTVPSESPSIRRKSDFRSQPSLDSRRMSTKVGDDELLRPDQPVHAIIRKKPSLMPLGRSSGVNAANCSVVVEEYPDEFVGILPIEEPEVVTAEAVTIPESEAVDCKVVTASLMDATNPTASNSFGTADTGDGFLYTRQGKFRIRFEELPAELQLIHALMTTIEKHPDPDVKYYMLLMVKTLCLNCCALKNVQFEYRGFLIWAQENILISKFWKLLQSQYSQISEVCTCLIFHCLSLPGGADVFWSVVSADFTSNDFSTRFAAVEKVTVLSWFIDQTIIKSCLIIQGAVANAFIFLISSVRDCDTALAQRALLSLQTIKASSLRCLCLALEHQFDAVVEDRSLIMHQFLTLSSILPDALVLNWDFFQSRFEVLSSEMQSHLARVGKLSIAGDLSLADLGGSKRRPSLSQQLIERGGQLRSIYRHLLETLSEQRKADEIDRFKHRDSTKGEAKQQQQQQEQQQSEEAVNDEQCAADLKDPSKVLERMGNLSRTSKLPLESMPDVDNKEQCMKESSRLVVALFMKFLSNPCTAFINADEKALAKKQSSVLRHLNLLLGYSIQERSFAMPPSRLRASPIANVFLYNLPKVLDGNVFFARQILPIASSLLLYLPSSDAKAASERGSSSTLWLLEPLARHSWLWSLLLILYKYQFDQPPINETVLSLVEVVIGTLNSQVHSCSKVQMTISSPSFRSAVIRREVLYLNMYVDSSAAASCESLSTEWEELSEVPTSATDGSKFHGGSPLGSSGVFPRKRKPIPKRQLTFDEREEHVLEEDADHLNSAERSLHDEADVHTPFNIETPLEDSEMVGSMKQSLSLRRGKTDDANIEISKGAEATVSSVAPLTVPSAVQPQSCAVQDANGPVHPNSVTLKPTVKTPENAEVKLTSQKETPPRNSKTVPAARASIEKTAPSLASALNKPYLTGRSRTGDSVIQCRCFNCNAVLEVCDEETISLGIVCLSTFIHRDPAMAAPYLLKMLVTVFRIANHVFHPWQESRSTVSLFGVRWKNLFPFSHIFVPSNCRSVARQFVRIVLHQLAPNRLFASLFESDIMEPQFFKTIASCLADFQELNSVQVIQHLMEDLQDSPPTNTVCVLANLSEYMRYVPYDTFLPNWTIVVGCFDSFFRSLMSEVSDIGLYVPHLLNILNNLFRVSNFSSIRDRDKYTLTRCCLSEFCQALKFKHTLNDNNYMTIIKLILYDFGEPVDCDLDRMLYPTAAVECARPFLMDFIEFLQDYHVLNRMKNVARESGGLSQDTLGGDLKIGLAKYVAHEICRSISRDSRAIYRYLPWLSSPPAVTQLGASEFVDCVGRVRLLSWILIGSLSCSASAFSMAIPIDCSHRISDYIQFVLAGFAELSNQSVLNMSALFHAFHLCQLWTIYCEETLLHSCNSSSREEAIASVMDFWARITPAILQLLSHSKVLADMVNLHFLNAVEGLLEADSVVLTRLYAMWYPILAAYHSNIPSHLMVRLDFFENSVQSAAGRDLSPWLKKIGFKIGQVELQSSAATQFYSV</sequence>
<dbReference type="InterPro" id="IPR024855">
    <property type="entry name" value="UNC79"/>
</dbReference>
<feature type="region of interest" description="Disordered" evidence="1">
    <location>
        <begin position="1576"/>
        <end position="1598"/>
    </location>
</feature>
<feature type="compositionally biased region" description="Low complexity" evidence="1">
    <location>
        <begin position="1301"/>
        <end position="1313"/>
    </location>
</feature>